<dbReference type="Proteomes" id="UP000284763">
    <property type="component" value="Unassembled WGS sequence"/>
</dbReference>
<proteinExistence type="predicted"/>
<reference evidence="3 4" key="1">
    <citation type="submission" date="2018-08" db="EMBL/GenBank/DDBJ databases">
        <title>The metabolism and importance of syntrophic acetate oxidation coupled to methane or sulfide production in haloalkaline environments.</title>
        <authorList>
            <person name="Timmers P.H.A."/>
            <person name="Vavourakis C.D."/>
            <person name="Sorokin D.Y."/>
            <person name="Sinninghe Damste J.S."/>
            <person name="Muyzer G."/>
            <person name="Stams A.J.M."/>
            <person name="Plugge C.M."/>
        </authorList>
    </citation>
    <scope>NUCLEOTIDE SEQUENCE [LARGE SCALE GENOMIC DNA]</scope>
    <source>
        <strain evidence="3">MSAO_Arc3</strain>
    </source>
</reference>
<sequence>MDENIQDNQKLKSFHVDAIKEIATIGMGNATTSLSNMIGKRVKLNLANVYTLDIRQMATSIPESITMVGIISRLKGDIDGFSLMLMDVNNAILLRDVVLDNVEDEDFTYSESSINETTNILIGSYFNAVSQFLGINVTHSSPYSVSGTIFNVLENLIEFSNDNDDGLIDNDTLVLETMFMVESVSGSSGLNTLYSDMFLFLNNESKESLINSLDQILMS</sequence>
<protein>
    <submittedName>
        <fullName evidence="3">Uncharacterized protein</fullName>
    </submittedName>
</protein>
<comment type="caution">
    <text evidence="3">The sequence shown here is derived from an EMBL/GenBank/DDBJ whole genome shotgun (WGS) entry which is preliminary data.</text>
</comment>
<keyword evidence="1" id="KW-0145">Chemotaxis</keyword>
<evidence type="ECO:0000313" key="3">
    <source>
        <dbReference type="EMBL" id="RQD83078.1"/>
    </source>
</evidence>
<accession>A0A424YV55</accession>
<keyword evidence="2" id="KW-0378">Hydrolase</keyword>
<dbReference type="InterPro" id="IPR050992">
    <property type="entry name" value="CheZ_family_phosphatases"/>
</dbReference>
<name>A0A424YV55_9EURY</name>
<dbReference type="GO" id="GO:0006935">
    <property type="term" value="P:chemotaxis"/>
    <property type="evidence" value="ECO:0007669"/>
    <property type="project" value="UniProtKB-KW"/>
</dbReference>
<dbReference type="Gene3D" id="3.40.1550.10">
    <property type="entry name" value="CheC-like"/>
    <property type="match status" value="1"/>
</dbReference>
<gene>
    <name evidence="3" type="ORF">D5R95_06480</name>
</gene>
<dbReference type="AlphaFoldDB" id="A0A424YV55"/>
<dbReference type="PANTHER" id="PTHR43693:SF1">
    <property type="entry name" value="PROTEIN PHOSPHATASE CHEZ"/>
    <property type="match status" value="1"/>
</dbReference>
<dbReference type="RefSeq" id="WP_259132948.1">
    <property type="nucleotide sequence ID" value="NZ_JANUCS010000001.1"/>
</dbReference>
<evidence type="ECO:0000256" key="1">
    <source>
        <dbReference type="ARBA" id="ARBA00022500"/>
    </source>
</evidence>
<dbReference type="EMBL" id="QZAB01000410">
    <property type="protein sequence ID" value="RQD83078.1"/>
    <property type="molecule type" value="Genomic_DNA"/>
</dbReference>
<evidence type="ECO:0000256" key="2">
    <source>
        <dbReference type="ARBA" id="ARBA00022801"/>
    </source>
</evidence>
<dbReference type="GO" id="GO:0016787">
    <property type="term" value="F:hydrolase activity"/>
    <property type="evidence" value="ECO:0007669"/>
    <property type="project" value="UniProtKB-KW"/>
</dbReference>
<organism evidence="3 4">
    <name type="scientific">Methanosalsum natronophilum</name>
    <dbReference type="NCBI Taxonomy" id="768733"/>
    <lineage>
        <taxon>Archaea</taxon>
        <taxon>Methanobacteriati</taxon>
        <taxon>Methanobacteriota</taxon>
        <taxon>Stenosarchaea group</taxon>
        <taxon>Methanomicrobia</taxon>
        <taxon>Methanosarcinales</taxon>
        <taxon>Methanosarcinaceae</taxon>
        <taxon>Methanosalsum</taxon>
    </lineage>
</organism>
<dbReference type="InterPro" id="IPR028976">
    <property type="entry name" value="CheC-like_sf"/>
</dbReference>
<dbReference type="CDD" id="cd17909">
    <property type="entry name" value="CheC_ClassI"/>
    <property type="match status" value="1"/>
</dbReference>
<dbReference type="PANTHER" id="PTHR43693">
    <property type="entry name" value="PROTEIN PHOSPHATASE CHEZ"/>
    <property type="match status" value="1"/>
</dbReference>
<evidence type="ECO:0000313" key="4">
    <source>
        <dbReference type="Proteomes" id="UP000284763"/>
    </source>
</evidence>
<dbReference type="SUPFAM" id="SSF103039">
    <property type="entry name" value="CheC-like"/>
    <property type="match status" value="1"/>
</dbReference>